<reference evidence="1 2" key="1">
    <citation type="journal article" date="2013" name="Genome Announc.">
        <title>Draft Genome Sequence of Cyclobacterium qasimii Strain M12-11BT, Isolated from Arctic Marine Sediment.</title>
        <authorList>
            <person name="Shivaji S."/>
            <person name="Ara S."/>
            <person name="Singh A."/>
            <person name="Kumar Pinnaka A."/>
        </authorList>
    </citation>
    <scope>NUCLEOTIDE SEQUENCE [LARGE SCALE GENOMIC DNA]</scope>
    <source>
        <strain evidence="1 2">M12-11B</strain>
    </source>
</reference>
<dbReference type="STRING" id="641524.ADICYQ_2894"/>
<dbReference type="Proteomes" id="UP000014974">
    <property type="component" value="Unassembled WGS sequence"/>
</dbReference>
<organism evidence="1 2">
    <name type="scientific">Cyclobacterium qasimii M12-11B</name>
    <dbReference type="NCBI Taxonomy" id="641524"/>
    <lineage>
        <taxon>Bacteria</taxon>
        <taxon>Pseudomonadati</taxon>
        <taxon>Bacteroidota</taxon>
        <taxon>Cytophagia</taxon>
        <taxon>Cytophagales</taxon>
        <taxon>Cyclobacteriaceae</taxon>
        <taxon>Cyclobacterium</taxon>
    </lineage>
</organism>
<evidence type="ECO:0000313" key="1">
    <source>
        <dbReference type="EMBL" id="EPR68174.1"/>
    </source>
</evidence>
<name>S7WN83_9BACT</name>
<dbReference type="AlphaFoldDB" id="S7WN83"/>
<sequence length="38" mass="4525">MYGLQLSVRKAKKYDPSLKIVMKWKPVKYISVEWKGPK</sequence>
<dbReference type="EMBL" id="ATNM01000109">
    <property type="protein sequence ID" value="EPR68174.1"/>
    <property type="molecule type" value="Genomic_DNA"/>
</dbReference>
<evidence type="ECO:0000313" key="2">
    <source>
        <dbReference type="Proteomes" id="UP000014974"/>
    </source>
</evidence>
<protein>
    <submittedName>
        <fullName evidence="1">Uncharacterized protein</fullName>
    </submittedName>
</protein>
<comment type="caution">
    <text evidence="1">The sequence shown here is derived from an EMBL/GenBank/DDBJ whole genome shotgun (WGS) entry which is preliminary data.</text>
</comment>
<gene>
    <name evidence="1" type="ORF">ADICYQ_2894</name>
</gene>
<accession>S7WN83</accession>
<proteinExistence type="predicted"/>